<name>A0A1Z4M1R6_9CYAN</name>
<sequence>MPKKFQKGHKLGFTTDRPEPLTSIVNLRVSESQKNKLKLMDNWQERLRECIDILIHHVDGK</sequence>
<proteinExistence type="predicted"/>
<keyword evidence="2" id="KW-1185">Reference proteome</keyword>
<dbReference type="Proteomes" id="UP000218418">
    <property type="component" value="Chromosome"/>
</dbReference>
<dbReference type="EMBL" id="AP018227">
    <property type="protein sequence ID" value="BAY87351.1"/>
    <property type="molecule type" value="Genomic_DNA"/>
</dbReference>
<reference evidence="1 2" key="1">
    <citation type="submission" date="2017-06" db="EMBL/GenBank/DDBJ databases">
        <title>Genome sequencing of cyanobaciteial culture collection at National Institute for Environmental Studies (NIES).</title>
        <authorList>
            <person name="Hirose Y."/>
            <person name="Shimura Y."/>
            <person name="Fujisawa T."/>
            <person name="Nakamura Y."/>
            <person name="Kawachi M."/>
        </authorList>
    </citation>
    <scope>NUCLEOTIDE SEQUENCE [LARGE SCALE GENOMIC DNA]</scope>
    <source>
        <strain evidence="1 2">NIES-267</strain>
    </source>
</reference>
<organism evidence="1 2">
    <name type="scientific">Calothrix parasitica NIES-267</name>
    <dbReference type="NCBI Taxonomy" id="1973488"/>
    <lineage>
        <taxon>Bacteria</taxon>
        <taxon>Bacillati</taxon>
        <taxon>Cyanobacteriota</taxon>
        <taxon>Cyanophyceae</taxon>
        <taxon>Nostocales</taxon>
        <taxon>Calotrichaceae</taxon>
        <taxon>Calothrix</taxon>
    </lineage>
</organism>
<accession>A0A1Z4M1R6</accession>
<evidence type="ECO:0000313" key="2">
    <source>
        <dbReference type="Proteomes" id="UP000218418"/>
    </source>
</evidence>
<gene>
    <name evidence="1" type="ORF">NIES267_68730</name>
</gene>
<dbReference type="AlphaFoldDB" id="A0A1Z4M1R6"/>
<protein>
    <submittedName>
        <fullName evidence="1">Uncharacterized protein</fullName>
    </submittedName>
</protein>
<evidence type="ECO:0000313" key="1">
    <source>
        <dbReference type="EMBL" id="BAY87351.1"/>
    </source>
</evidence>